<name>A0A6S7J9Y5_PARCT</name>
<proteinExistence type="predicted"/>
<protein>
    <submittedName>
        <fullName evidence="2">Uncharacterized protein</fullName>
    </submittedName>
</protein>
<dbReference type="Proteomes" id="UP001152795">
    <property type="component" value="Unassembled WGS sequence"/>
</dbReference>
<comment type="caution">
    <text evidence="2">The sequence shown here is derived from an EMBL/GenBank/DDBJ whole genome shotgun (WGS) entry which is preliminary data.</text>
</comment>
<evidence type="ECO:0000256" key="1">
    <source>
        <dbReference type="SAM" id="MobiDB-lite"/>
    </source>
</evidence>
<feature type="region of interest" description="Disordered" evidence="1">
    <location>
        <begin position="99"/>
        <end position="126"/>
    </location>
</feature>
<sequence length="126" mass="14471">EVERTEEFESVVRRAPRGAQNLHKFSRHIKRLVSKEEPEVNTADKEAMDLQNTLRNAQTYYSLHPTDKAHQPHVSAIFSEPEDKPKKSVREFHVVETENPHHTSVVRVQPPTDDSNTYSVKTESGV</sequence>
<evidence type="ECO:0000313" key="3">
    <source>
        <dbReference type="Proteomes" id="UP001152795"/>
    </source>
</evidence>
<reference evidence="2" key="1">
    <citation type="submission" date="2020-04" db="EMBL/GenBank/DDBJ databases">
        <authorList>
            <person name="Alioto T."/>
            <person name="Alioto T."/>
            <person name="Gomez Garrido J."/>
        </authorList>
    </citation>
    <scope>NUCLEOTIDE SEQUENCE</scope>
    <source>
        <strain evidence="2">A484AB</strain>
    </source>
</reference>
<dbReference type="EMBL" id="CACRXK020008108">
    <property type="protein sequence ID" value="CAB4014002.1"/>
    <property type="molecule type" value="Genomic_DNA"/>
</dbReference>
<organism evidence="2 3">
    <name type="scientific">Paramuricea clavata</name>
    <name type="common">Red gorgonian</name>
    <name type="synonym">Violescent sea-whip</name>
    <dbReference type="NCBI Taxonomy" id="317549"/>
    <lineage>
        <taxon>Eukaryota</taxon>
        <taxon>Metazoa</taxon>
        <taxon>Cnidaria</taxon>
        <taxon>Anthozoa</taxon>
        <taxon>Octocorallia</taxon>
        <taxon>Malacalcyonacea</taxon>
        <taxon>Plexauridae</taxon>
        <taxon>Paramuricea</taxon>
    </lineage>
</organism>
<feature type="compositionally biased region" description="Polar residues" evidence="1">
    <location>
        <begin position="112"/>
        <end position="126"/>
    </location>
</feature>
<dbReference type="AlphaFoldDB" id="A0A6S7J9Y5"/>
<accession>A0A6S7J9Y5</accession>
<dbReference type="OrthoDB" id="10478949at2759"/>
<feature type="non-terminal residue" evidence="2">
    <location>
        <position position="126"/>
    </location>
</feature>
<keyword evidence="3" id="KW-1185">Reference proteome</keyword>
<evidence type="ECO:0000313" key="2">
    <source>
        <dbReference type="EMBL" id="CAB4014002.1"/>
    </source>
</evidence>
<gene>
    <name evidence="2" type="ORF">PACLA_8A085195</name>
</gene>